<evidence type="ECO:0008006" key="5">
    <source>
        <dbReference type="Google" id="ProtNLM"/>
    </source>
</evidence>
<feature type="signal peptide" evidence="2">
    <location>
        <begin position="1"/>
        <end position="23"/>
    </location>
</feature>
<protein>
    <recommendedName>
        <fullName evidence="5">Transmembrane protein</fullName>
    </recommendedName>
</protein>
<dbReference type="AlphaFoldDB" id="A0A856QW49"/>
<proteinExistence type="predicted"/>
<reference evidence="3" key="1">
    <citation type="submission" date="2021-02" db="EMBL/GenBank/DDBJ databases">
        <title>Strain Y2R2, a novel species of the genus Halomonas.</title>
        <authorList>
            <person name="Huang H."/>
        </authorList>
    </citation>
    <scope>NUCLEOTIDE SEQUENCE</scope>
    <source>
        <strain evidence="3">Y2R2</strain>
    </source>
</reference>
<accession>A0A856QW49</accession>
<keyword evidence="1" id="KW-0472">Membrane</keyword>
<feature type="transmembrane region" description="Helical" evidence="1">
    <location>
        <begin position="39"/>
        <end position="57"/>
    </location>
</feature>
<organism evidence="3 4">
    <name type="scientific">Halomonas binhaiensis</name>
    <dbReference type="NCBI Taxonomy" id="2562282"/>
    <lineage>
        <taxon>Bacteria</taxon>
        <taxon>Pseudomonadati</taxon>
        <taxon>Pseudomonadota</taxon>
        <taxon>Gammaproteobacteria</taxon>
        <taxon>Oceanospirillales</taxon>
        <taxon>Halomonadaceae</taxon>
        <taxon>Halomonas</taxon>
    </lineage>
</organism>
<evidence type="ECO:0000256" key="1">
    <source>
        <dbReference type="SAM" id="Phobius"/>
    </source>
</evidence>
<dbReference type="RefSeq" id="WP_205423427.1">
    <property type="nucleotide sequence ID" value="NZ_CP038437.2"/>
</dbReference>
<keyword evidence="2" id="KW-0732">Signal</keyword>
<dbReference type="EMBL" id="CP038437">
    <property type="protein sequence ID" value="QEM84233.2"/>
    <property type="molecule type" value="Genomic_DNA"/>
</dbReference>
<feature type="transmembrane region" description="Helical" evidence="1">
    <location>
        <begin position="96"/>
        <end position="117"/>
    </location>
</feature>
<feature type="transmembrane region" description="Helical" evidence="1">
    <location>
        <begin position="69"/>
        <end position="90"/>
    </location>
</feature>
<evidence type="ECO:0000256" key="2">
    <source>
        <dbReference type="SAM" id="SignalP"/>
    </source>
</evidence>
<evidence type="ECO:0000313" key="3">
    <source>
        <dbReference type="EMBL" id="QEM84233.2"/>
    </source>
</evidence>
<dbReference type="KEGG" id="hbh:E4T21_20780"/>
<evidence type="ECO:0000313" key="4">
    <source>
        <dbReference type="Proteomes" id="UP000324285"/>
    </source>
</evidence>
<sequence length="135" mass="14692">MRARLSSTPLHMLVAFMAMGAWAAWANHDHASSQMWRAALLQGALSALLTLYLKRVVETINRRCEGVTALWLPPLVAVAGSAALLVALHLVAGTPAIVATVAVPLLVSSSYVSLYNLTLVRNRRRSRGKSFDEER</sequence>
<name>A0A856QW49_9GAMM</name>
<gene>
    <name evidence="3" type="ORF">E4T21_20780</name>
</gene>
<keyword evidence="4" id="KW-1185">Reference proteome</keyword>
<dbReference type="Proteomes" id="UP000324285">
    <property type="component" value="Chromosome"/>
</dbReference>
<feature type="chain" id="PRO_5032512878" description="Transmembrane protein" evidence="2">
    <location>
        <begin position="24"/>
        <end position="135"/>
    </location>
</feature>
<keyword evidence="1" id="KW-0812">Transmembrane</keyword>
<keyword evidence="1" id="KW-1133">Transmembrane helix</keyword>